<dbReference type="GO" id="GO:0006261">
    <property type="term" value="P:DNA-templated DNA replication"/>
    <property type="evidence" value="ECO:0007669"/>
    <property type="project" value="TreeGrafter"/>
</dbReference>
<dbReference type="InterPro" id="IPR027417">
    <property type="entry name" value="P-loop_NTPase"/>
</dbReference>
<dbReference type="AlphaFoldDB" id="A0A0N5B2M2"/>
<protein>
    <submittedName>
        <fullName evidence="3">Replication factor C subunit 3</fullName>
    </submittedName>
</protein>
<dbReference type="FunFam" id="3.40.50.300:FF:000136">
    <property type="entry name" value="Replication factor C subunit 5"/>
    <property type="match status" value="1"/>
</dbReference>
<keyword evidence="2" id="KW-1185">Reference proteome</keyword>
<evidence type="ECO:0000313" key="3">
    <source>
        <dbReference type="WBParaSite" id="SPAL_0000032800.1"/>
    </source>
</evidence>
<dbReference type="Proteomes" id="UP000046392">
    <property type="component" value="Unplaced"/>
</dbReference>
<dbReference type="Pfam" id="PF22534">
    <property type="entry name" value="RFC_C"/>
    <property type="match status" value="1"/>
</dbReference>
<sequence>MTTLGVFPTIKRSTKLLQLSFHKELNQTLHNIVEGQDFGHLLFYGPTGGGRRTRIRALLKGIYGDGVSTVKIEKRECAVQSSSKKISYSILSSNCHIELTASGLGSSDKLIIQNVIKEMAQSKQLNETKQKSFKVVVIFEAENLSKDAQHALRRTMEKYSHNCRIIMCVDCLGRIIDPLKSRCLTIRVPSPTDSEIREALCEVVKKDRTACCIKDEHIELCVKRGNGNMRRALITLQTLIQQKGENEVVPQSYIQIVSDIANIIATRQGKSGILECRKKFCELLERCIDPATIYRTLVNQLTPLISEKLHPIIWDMALESEGRCITGSKPIFSLESFVTQAMYEIYISK</sequence>
<dbReference type="InterPro" id="IPR008921">
    <property type="entry name" value="DNA_pol3_clamp-load_cplx_C"/>
</dbReference>
<name>A0A0N5B2M2_STREA</name>
<organism evidence="2 3">
    <name type="scientific">Strongyloides papillosus</name>
    <name type="common">Intestinal threadworm</name>
    <dbReference type="NCBI Taxonomy" id="174720"/>
    <lineage>
        <taxon>Eukaryota</taxon>
        <taxon>Metazoa</taxon>
        <taxon>Ecdysozoa</taxon>
        <taxon>Nematoda</taxon>
        <taxon>Chromadorea</taxon>
        <taxon>Rhabditida</taxon>
        <taxon>Tylenchina</taxon>
        <taxon>Panagrolaimomorpha</taxon>
        <taxon>Strongyloidoidea</taxon>
        <taxon>Strongyloididae</taxon>
        <taxon>Strongyloides</taxon>
    </lineage>
</organism>
<dbReference type="Gene3D" id="1.20.272.10">
    <property type="match status" value="1"/>
</dbReference>
<dbReference type="GO" id="GO:0003689">
    <property type="term" value="F:DNA clamp loader activity"/>
    <property type="evidence" value="ECO:0007669"/>
    <property type="project" value="TreeGrafter"/>
</dbReference>
<dbReference type="SUPFAM" id="SSF48019">
    <property type="entry name" value="post-AAA+ oligomerization domain-like"/>
    <property type="match status" value="1"/>
</dbReference>
<dbReference type="PANTHER" id="PTHR11669">
    <property type="entry name" value="REPLICATION FACTOR C / DNA POLYMERASE III GAMMA-TAU SUBUNIT"/>
    <property type="match status" value="1"/>
</dbReference>
<dbReference type="InterPro" id="IPR050238">
    <property type="entry name" value="DNA_Rep/Repair_Clamp_Loader"/>
</dbReference>
<evidence type="ECO:0000313" key="2">
    <source>
        <dbReference type="Proteomes" id="UP000046392"/>
    </source>
</evidence>
<dbReference type="CDD" id="cd00009">
    <property type="entry name" value="AAA"/>
    <property type="match status" value="1"/>
</dbReference>
<dbReference type="GO" id="GO:0005634">
    <property type="term" value="C:nucleus"/>
    <property type="evidence" value="ECO:0007669"/>
    <property type="project" value="TreeGrafter"/>
</dbReference>
<dbReference type="Pfam" id="PF13177">
    <property type="entry name" value="DNA_pol3_delta2"/>
    <property type="match status" value="1"/>
</dbReference>
<dbReference type="GO" id="GO:0005663">
    <property type="term" value="C:DNA replication factor C complex"/>
    <property type="evidence" value="ECO:0007669"/>
    <property type="project" value="TreeGrafter"/>
</dbReference>
<dbReference type="SUPFAM" id="SSF52540">
    <property type="entry name" value="P-loop containing nucleoside triphosphate hydrolases"/>
    <property type="match status" value="1"/>
</dbReference>
<dbReference type="Gene3D" id="3.40.50.300">
    <property type="entry name" value="P-loop containing nucleotide triphosphate hydrolases"/>
    <property type="match status" value="1"/>
</dbReference>
<dbReference type="PANTHER" id="PTHR11669:SF1">
    <property type="entry name" value="REPLICATION FACTOR C SUBUNIT 3"/>
    <property type="match status" value="1"/>
</dbReference>
<dbReference type="GO" id="GO:0006281">
    <property type="term" value="P:DNA repair"/>
    <property type="evidence" value="ECO:0007669"/>
    <property type="project" value="TreeGrafter"/>
</dbReference>
<accession>A0A0N5B2M2</accession>
<dbReference type="GO" id="GO:0003677">
    <property type="term" value="F:DNA binding"/>
    <property type="evidence" value="ECO:0007669"/>
    <property type="project" value="InterPro"/>
</dbReference>
<evidence type="ECO:0000256" key="1">
    <source>
        <dbReference type="ARBA" id="ARBA00022705"/>
    </source>
</evidence>
<reference evidence="3" key="1">
    <citation type="submission" date="2017-02" db="UniProtKB">
        <authorList>
            <consortium name="WormBaseParasite"/>
        </authorList>
    </citation>
    <scope>IDENTIFICATION</scope>
</reference>
<proteinExistence type="predicted"/>
<dbReference type="STRING" id="174720.A0A0N5B2M2"/>
<dbReference type="WBParaSite" id="SPAL_0000032800.1">
    <property type="protein sequence ID" value="SPAL_0000032800.1"/>
    <property type="gene ID" value="SPAL_0000032800"/>
</dbReference>
<keyword evidence="1" id="KW-0235">DNA replication</keyword>